<dbReference type="InterPro" id="IPR001666">
    <property type="entry name" value="PI_transfer"/>
</dbReference>
<dbReference type="PANTHER" id="PTHR10658:SF11">
    <property type="entry name" value="VIBRATOR, ISOFORM B"/>
    <property type="match status" value="1"/>
</dbReference>
<dbReference type="GO" id="GO:0000213">
    <property type="term" value="F:tRNA-intron lyase activity"/>
    <property type="evidence" value="ECO:0007669"/>
    <property type="project" value="UniProtKB-EC"/>
</dbReference>
<evidence type="ECO:0000259" key="6">
    <source>
        <dbReference type="Pfam" id="PF02121"/>
    </source>
</evidence>
<dbReference type="GO" id="GO:0008526">
    <property type="term" value="F:phosphatidylinositol transfer activity"/>
    <property type="evidence" value="ECO:0007669"/>
    <property type="project" value="UniProtKB-ARBA"/>
</dbReference>
<feature type="domain" description="Phosphatidylinositol transfer protein N-terminal" evidence="6">
    <location>
        <begin position="3"/>
        <end position="246"/>
    </location>
</feature>
<feature type="domain" description="tRNA intron endonuclease N-terminal" evidence="7">
    <location>
        <begin position="340"/>
        <end position="411"/>
    </location>
</feature>
<feature type="domain" description="tRNA intron endonuclease catalytic" evidence="5">
    <location>
        <begin position="424"/>
        <end position="507"/>
    </location>
</feature>
<gene>
    <name evidence="8" type="ORF">LWI28_017026</name>
</gene>
<dbReference type="SUPFAM" id="SSF53032">
    <property type="entry name" value="tRNA-intron endonuclease catalytic domain-like"/>
    <property type="match status" value="1"/>
</dbReference>
<dbReference type="InterPro" id="IPR023393">
    <property type="entry name" value="START-like_dom_sf"/>
</dbReference>
<comment type="caution">
    <text evidence="8">The sequence shown here is derived from an EMBL/GenBank/DDBJ whole genome shotgun (WGS) entry which is preliminary data.</text>
</comment>
<dbReference type="CDD" id="cd22363">
    <property type="entry name" value="tRNA-intron_lyase_C"/>
    <property type="match status" value="1"/>
</dbReference>
<dbReference type="EC" id="4.6.1.16" evidence="2"/>
<reference evidence="8" key="1">
    <citation type="journal article" date="2022" name="Plant J.">
        <title>Strategies of tolerance reflected in two North American maple genomes.</title>
        <authorList>
            <person name="McEvoy S.L."/>
            <person name="Sezen U.U."/>
            <person name="Trouern-Trend A."/>
            <person name="McMahon S.M."/>
            <person name="Schaberg P.G."/>
            <person name="Yang J."/>
            <person name="Wegrzyn J.L."/>
            <person name="Swenson N.G."/>
        </authorList>
    </citation>
    <scope>NUCLEOTIDE SEQUENCE</scope>
    <source>
        <strain evidence="8">91603</strain>
    </source>
</reference>
<comment type="catalytic activity">
    <reaction evidence="3">
        <text>pretRNA = a 3'-half-tRNA molecule with a 5'-OH end + a 5'-half-tRNA molecule with a 2',3'-cyclic phosphate end + an intron with a 2',3'-cyclic phosphate and a 5'-hydroxyl terminus.</text>
        <dbReference type="EC" id="4.6.1.16"/>
    </reaction>
</comment>
<name>A0AAD5JM32_ACENE</name>
<dbReference type="GO" id="GO:0005737">
    <property type="term" value="C:cytoplasm"/>
    <property type="evidence" value="ECO:0007669"/>
    <property type="project" value="UniProtKB-ARBA"/>
</dbReference>
<dbReference type="InterPro" id="IPR055261">
    <property type="entry name" value="PI_transfer_N"/>
</dbReference>
<dbReference type="InterPro" id="IPR036167">
    <property type="entry name" value="tRNA_intron_Endo_cat-like_sf"/>
</dbReference>
<protein>
    <recommendedName>
        <fullName evidence="2">tRNA-intron lyase</fullName>
        <ecNumber evidence="2">4.6.1.16</ecNumber>
    </recommendedName>
</protein>
<dbReference type="Pfam" id="PF02778">
    <property type="entry name" value="tRNA_int_endo_N"/>
    <property type="match status" value="1"/>
</dbReference>
<dbReference type="Pfam" id="PF01974">
    <property type="entry name" value="tRNA_int_endo"/>
    <property type="match status" value="1"/>
</dbReference>
<dbReference type="AlphaFoldDB" id="A0AAD5JM32"/>
<sequence length="546" mass="62332">MVQIKEFRIVMPMSLEEYQIAQMYMVMKMQQQNSTGPEGVEVLENRPFETDVYGRGQFTSKIYRLQSKAPAWLRTFAPADALVMQEEAWNAYPRCKTVIKCPYFTKFSLTIETVHKADNGHSENVHNLSKEQLAARQVEVLDIASTSKDYWSYAIGSSNIEFSKFKSKRTDRGPLLEGWQDRCNPVMTAYKLVTVEAPYWGFGNRVEQALLAGERALFLESHRNCFGWIDEWFVMTMQKLRELELQSDSTLNARISNGKTTSTETMQDFDRRNHPSQSSLAGSSSSSSIFQVKYLFTCQSITLMAPRWKGKSSEAKALADPMSKIVLELQSSLMQSQAHALLSGCSALLAVEAEQTDLLNRACLGRPIVTAEKDKQWFQLGMEEAFYFSHSLKCLRIVGEDNCPINNEELWQYMNSKKSTFPLFYKAYSHLRERNWVVRSGSQYGVDFVAYHHHPSLVHAEYAVLVLSEGDDDANGRLRVWSDFHCTIRLCGSVAKTLLVLNISKNGQGTVSPSCLEHYVVEERTIMRWNPEQCREDQTMGENVIK</sequence>
<dbReference type="Gene3D" id="3.30.530.20">
    <property type="match status" value="1"/>
</dbReference>
<feature type="compositionally biased region" description="Polar residues" evidence="4">
    <location>
        <begin position="254"/>
        <end position="266"/>
    </location>
</feature>
<dbReference type="Pfam" id="PF02121">
    <property type="entry name" value="IP_trans"/>
    <property type="match status" value="1"/>
</dbReference>
<evidence type="ECO:0000313" key="9">
    <source>
        <dbReference type="Proteomes" id="UP001064489"/>
    </source>
</evidence>
<organism evidence="8 9">
    <name type="scientific">Acer negundo</name>
    <name type="common">Box elder</name>
    <dbReference type="NCBI Taxonomy" id="4023"/>
    <lineage>
        <taxon>Eukaryota</taxon>
        <taxon>Viridiplantae</taxon>
        <taxon>Streptophyta</taxon>
        <taxon>Embryophyta</taxon>
        <taxon>Tracheophyta</taxon>
        <taxon>Spermatophyta</taxon>
        <taxon>Magnoliopsida</taxon>
        <taxon>eudicotyledons</taxon>
        <taxon>Gunneridae</taxon>
        <taxon>Pentapetalae</taxon>
        <taxon>rosids</taxon>
        <taxon>malvids</taxon>
        <taxon>Sapindales</taxon>
        <taxon>Sapindaceae</taxon>
        <taxon>Hippocastanoideae</taxon>
        <taxon>Acereae</taxon>
        <taxon>Acer</taxon>
    </lineage>
</organism>
<dbReference type="Proteomes" id="UP001064489">
    <property type="component" value="Chromosome 1"/>
</dbReference>
<dbReference type="GO" id="GO:0071944">
    <property type="term" value="C:cell periphery"/>
    <property type="evidence" value="ECO:0007669"/>
    <property type="project" value="UniProtKB-ARBA"/>
</dbReference>
<evidence type="ECO:0000313" key="8">
    <source>
        <dbReference type="EMBL" id="KAI9195661.1"/>
    </source>
</evidence>
<dbReference type="GO" id="GO:0006388">
    <property type="term" value="P:tRNA splicing, via endonucleolytic cleavage and ligation"/>
    <property type="evidence" value="ECO:0007669"/>
    <property type="project" value="InterPro"/>
</dbReference>
<dbReference type="PANTHER" id="PTHR10658">
    <property type="entry name" value="PHOSPHATIDYLINOSITOL TRANSFER PROTEIN"/>
    <property type="match status" value="1"/>
</dbReference>
<dbReference type="GO" id="GO:0005634">
    <property type="term" value="C:nucleus"/>
    <property type="evidence" value="ECO:0007669"/>
    <property type="project" value="UniProtKB-ARBA"/>
</dbReference>
<dbReference type="FunFam" id="3.40.1350.10:FF:000005">
    <property type="entry name" value="tRNA-splicing endonuclease subunit Sen2-1"/>
    <property type="match status" value="1"/>
</dbReference>
<dbReference type="FunFam" id="3.30.530.20:FF:000028">
    <property type="entry name" value="Phosphatidylinositol transfer protein 5"/>
    <property type="match status" value="1"/>
</dbReference>
<dbReference type="PRINTS" id="PR00391">
    <property type="entry name" value="PITRANSFER"/>
</dbReference>
<evidence type="ECO:0000256" key="2">
    <source>
        <dbReference type="ARBA" id="ARBA00012573"/>
    </source>
</evidence>
<evidence type="ECO:0000259" key="5">
    <source>
        <dbReference type="Pfam" id="PF01974"/>
    </source>
</evidence>
<keyword evidence="9" id="KW-1185">Reference proteome</keyword>
<feature type="region of interest" description="Disordered" evidence="4">
    <location>
        <begin position="254"/>
        <end position="284"/>
    </location>
</feature>
<dbReference type="SUPFAM" id="SSF55961">
    <property type="entry name" value="Bet v1-like"/>
    <property type="match status" value="1"/>
</dbReference>
<evidence type="ECO:0000259" key="7">
    <source>
        <dbReference type="Pfam" id="PF02778"/>
    </source>
</evidence>
<dbReference type="InterPro" id="IPR011856">
    <property type="entry name" value="tRNA_endonuc-like_dom_sf"/>
</dbReference>
<proteinExistence type="inferred from homology"/>
<reference evidence="8" key="2">
    <citation type="submission" date="2023-02" db="EMBL/GenBank/DDBJ databases">
        <authorList>
            <person name="Swenson N.G."/>
            <person name="Wegrzyn J.L."/>
            <person name="Mcevoy S.L."/>
        </authorList>
    </citation>
    <scope>NUCLEOTIDE SEQUENCE</scope>
    <source>
        <strain evidence="8">91603</strain>
        <tissue evidence="8">Leaf</tissue>
    </source>
</reference>
<comment type="similarity">
    <text evidence="1">Belongs to the tRNA-intron endonuclease family.</text>
</comment>
<dbReference type="InterPro" id="IPR006677">
    <property type="entry name" value="tRNA_intron_Endonuc_cat-like"/>
</dbReference>
<evidence type="ECO:0000256" key="3">
    <source>
        <dbReference type="ARBA" id="ARBA00034031"/>
    </source>
</evidence>
<evidence type="ECO:0000256" key="4">
    <source>
        <dbReference type="SAM" id="MobiDB-lite"/>
    </source>
</evidence>
<dbReference type="GO" id="GO:0003676">
    <property type="term" value="F:nucleic acid binding"/>
    <property type="evidence" value="ECO:0007669"/>
    <property type="project" value="InterPro"/>
</dbReference>
<dbReference type="CDD" id="cd07815">
    <property type="entry name" value="SRPBCC_PITP"/>
    <property type="match status" value="1"/>
</dbReference>
<dbReference type="InterPro" id="IPR006678">
    <property type="entry name" value="tRNA_intron_Endonuc_N"/>
</dbReference>
<dbReference type="Gene3D" id="3.40.1350.10">
    <property type="match status" value="1"/>
</dbReference>
<dbReference type="EMBL" id="JAJSOW010000003">
    <property type="protein sequence ID" value="KAI9195661.1"/>
    <property type="molecule type" value="Genomic_DNA"/>
</dbReference>
<evidence type="ECO:0000256" key="1">
    <source>
        <dbReference type="ARBA" id="ARBA00008078"/>
    </source>
</evidence>
<accession>A0AAD5JM32</accession>